<dbReference type="SMART" id="SM00448">
    <property type="entry name" value="REC"/>
    <property type="match status" value="1"/>
</dbReference>
<keyword evidence="5" id="KW-0804">Transcription</keyword>
<dbReference type="InterPro" id="IPR001789">
    <property type="entry name" value="Sig_transdc_resp-reg_receiver"/>
</dbReference>
<feature type="modified residue" description="4-aspartylphosphate" evidence="6">
    <location>
        <position position="52"/>
    </location>
</feature>
<keyword evidence="1 6" id="KW-0597">Phosphoprotein</keyword>
<evidence type="ECO:0000256" key="7">
    <source>
        <dbReference type="PROSITE-ProRule" id="PRU01091"/>
    </source>
</evidence>
<dbReference type="InterPro" id="IPR011006">
    <property type="entry name" value="CheY-like_superfamily"/>
</dbReference>
<dbReference type="Gene3D" id="3.40.50.2300">
    <property type="match status" value="1"/>
</dbReference>
<dbReference type="PANTHER" id="PTHR48111:SF43">
    <property type="entry name" value="STAGE 0 SPORULATION PROTEIN A HOMOLOG"/>
    <property type="match status" value="1"/>
</dbReference>
<evidence type="ECO:0000256" key="2">
    <source>
        <dbReference type="ARBA" id="ARBA00023012"/>
    </source>
</evidence>
<dbReference type="PROSITE" id="PS51755">
    <property type="entry name" value="OMPR_PHOB"/>
    <property type="match status" value="1"/>
</dbReference>
<proteinExistence type="predicted"/>
<dbReference type="InterPro" id="IPR039420">
    <property type="entry name" value="WalR-like"/>
</dbReference>
<dbReference type="SMART" id="SM00862">
    <property type="entry name" value="Trans_reg_C"/>
    <property type="match status" value="1"/>
</dbReference>
<keyword evidence="2" id="KW-0902">Two-component regulatory system</keyword>
<dbReference type="SUPFAM" id="SSF46894">
    <property type="entry name" value="C-terminal effector domain of the bipartite response regulators"/>
    <property type="match status" value="1"/>
</dbReference>
<dbReference type="Pfam" id="PF00072">
    <property type="entry name" value="Response_reg"/>
    <property type="match status" value="1"/>
</dbReference>
<gene>
    <name evidence="10" type="ORF">ACFSUE_08405</name>
</gene>
<evidence type="ECO:0000256" key="3">
    <source>
        <dbReference type="ARBA" id="ARBA00023015"/>
    </source>
</evidence>
<dbReference type="Gene3D" id="1.10.10.10">
    <property type="entry name" value="Winged helix-like DNA-binding domain superfamily/Winged helix DNA-binding domain"/>
    <property type="match status" value="1"/>
</dbReference>
<dbReference type="InterPro" id="IPR016032">
    <property type="entry name" value="Sig_transdc_resp-reg_C-effctor"/>
</dbReference>
<evidence type="ECO:0000256" key="1">
    <source>
        <dbReference type="ARBA" id="ARBA00022553"/>
    </source>
</evidence>
<dbReference type="PROSITE" id="PS50110">
    <property type="entry name" value="RESPONSE_REGULATORY"/>
    <property type="match status" value="1"/>
</dbReference>
<sequence length="222" mass="25596">MTKLMIVEDDEKIRDELRLFFERYGYVVACATQFDHVVDEVLSAKPDILLLDINLPYYDGFYICRSIRKQSKMGIIIVTSRNAEMDELMSMNLGADDFVTKPFNTQILLARVASLAGRVRQDGVQTSVLNYGNFSLDANKMLLICGERSCELSKNEYRIAACLLRERGKIVTREQLMDDLWNNHQFLDDNTLTVNVNRLRRKMSEIHAEPSIQTKRGVGYRL</sequence>
<dbReference type="InterPro" id="IPR001867">
    <property type="entry name" value="OmpR/PhoB-type_DNA-bd"/>
</dbReference>
<keyword evidence="11" id="KW-1185">Reference proteome</keyword>
<feature type="domain" description="OmpR/PhoB-type" evidence="9">
    <location>
        <begin position="126"/>
        <end position="222"/>
    </location>
</feature>
<accession>A0ABW5S218</accession>
<comment type="caution">
    <text evidence="10">The sequence shown here is derived from an EMBL/GenBank/DDBJ whole genome shotgun (WGS) entry which is preliminary data.</text>
</comment>
<dbReference type="InterPro" id="IPR036388">
    <property type="entry name" value="WH-like_DNA-bd_sf"/>
</dbReference>
<organism evidence="10 11">
    <name type="scientific">Sporolactobacillus shoreicorticis</name>
    <dbReference type="NCBI Taxonomy" id="1923877"/>
    <lineage>
        <taxon>Bacteria</taxon>
        <taxon>Bacillati</taxon>
        <taxon>Bacillota</taxon>
        <taxon>Bacilli</taxon>
        <taxon>Bacillales</taxon>
        <taxon>Sporolactobacillaceae</taxon>
        <taxon>Sporolactobacillus</taxon>
    </lineage>
</organism>
<keyword evidence="3" id="KW-0805">Transcription regulation</keyword>
<evidence type="ECO:0000259" key="8">
    <source>
        <dbReference type="PROSITE" id="PS50110"/>
    </source>
</evidence>
<dbReference type="RefSeq" id="WP_253062393.1">
    <property type="nucleotide sequence ID" value="NZ_JAMXWM010000013.1"/>
</dbReference>
<evidence type="ECO:0000256" key="4">
    <source>
        <dbReference type="ARBA" id="ARBA00023125"/>
    </source>
</evidence>
<evidence type="ECO:0000313" key="11">
    <source>
        <dbReference type="Proteomes" id="UP001597399"/>
    </source>
</evidence>
<name>A0ABW5S218_9BACL</name>
<dbReference type="PANTHER" id="PTHR48111">
    <property type="entry name" value="REGULATOR OF RPOS"/>
    <property type="match status" value="1"/>
</dbReference>
<evidence type="ECO:0000256" key="5">
    <source>
        <dbReference type="ARBA" id="ARBA00023163"/>
    </source>
</evidence>
<evidence type="ECO:0000313" key="10">
    <source>
        <dbReference type="EMBL" id="MFD2693646.1"/>
    </source>
</evidence>
<evidence type="ECO:0000259" key="9">
    <source>
        <dbReference type="PROSITE" id="PS51755"/>
    </source>
</evidence>
<protein>
    <submittedName>
        <fullName evidence="10">Response regulator transcription factor</fullName>
    </submittedName>
</protein>
<feature type="DNA-binding region" description="OmpR/PhoB-type" evidence="7">
    <location>
        <begin position="126"/>
        <end position="222"/>
    </location>
</feature>
<reference evidence="11" key="1">
    <citation type="journal article" date="2019" name="Int. J. Syst. Evol. Microbiol.">
        <title>The Global Catalogue of Microorganisms (GCM) 10K type strain sequencing project: providing services to taxonomists for standard genome sequencing and annotation.</title>
        <authorList>
            <consortium name="The Broad Institute Genomics Platform"/>
            <consortium name="The Broad Institute Genome Sequencing Center for Infectious Disease"/>
            <person name="Wu L."/>
            <person name="Ma J."/>
        </authorList>
    </citation>
    <scope>NUCLEOTIDE SEQUENCE [LARGE SCALE GENOMIC DNA]</scope>
    <source>
        <strain evidence="11">TISTR 2466</strain>
    </source>
</reference>
<keyword evidence="4 7" id="KW-0238">DNA-binding</keyword>
<dbReference type="Pfam" id="PF00486">
    <property type="entry name" value="Trans_reg_C"/>
    <property type="match status" value="1"/>
</dbReference>
<dbReference type="SUPFAM" id="SSF52172">
    <property type="entry name" value="CheY-like"/>
    <property type="match status" value="1"/>
</dbReference>
<dbReference type="Proteomes" id="UP001597399">
    <property type="component" value="Unassembled WGS sequence"/>
</dbReference>
<feature type="domain" description="Response regulatory" evidence="8">
    <location>
        <begin position="3"/>
        <end position="116"/>
    </location>
</feature>
<evidence type="ECO:0000256" key="6">
    <source>
        <dbReference type="PROSITE-ProRule" id="PRU00169"/>
    </source>
</evidence>
<dbReference type="CDD" id="cd00383">
    <property type="entry name" value="trans_reg_C"/>
    <property type="match status" value="1"/>
</dbReference>
<dbReference type="EMBL" id="JBHUMQ010000018">
    <property type="protein sequence ID" value="MFD2693646.1"/>
    <property type="molecule type" value="Genomic_DNA"/>
</dbReference>